<dbReference type="OrthoDB" id="9757809at2"/>
<keyword evidence="2" id="KW-0732">Signal</keyword>
<name>A0A1S1YWR6_FLAPC</name>
<comment type="caution">
    <text evidence="4">The sequence shown here is derived from an EMBL/GenBank/DDBJ whole genome shotgun (WGS) entry which is preliminary data.</text>
</comment>
<keyword evidence="5" id="KW-1185">Reference proteome</keyword>
<gene>
    <name evidence="4" type="ORF">NH26_03430</name>
</gene>
<protein>
    <submittedName>
        <fullName evidence="4">Glycosyl hydrolase</fullName>
    </submittedName>
</protein>
<keyword evidence="1" id="KW-0677">Repeat</keyword>
<dbReference type="RefSeq" id="WP_044225381.1">
    <property type="nucleotide sequence ID" value="NZ_JRYR02000001.1"/>
</dbReference>
<dbReference type="AlphaFoldDB" id="A0A1S1YWR6"/>
<dbReference type="InterPro" id="IPR050310">
    <property type="entry name" value="VPS10-sortilin"/>
</dbReference>
<dbReference type="PANTHER" id="PTHR12106:SF27">
    <property type="entry name" value="SORTILIN-RELATED RECEPTOR"/>
    <property type="match status" value="1"/>
</dbReference>
<dbReference type="Gene3D" id="2.130.10.10">
    <property type="entry name" value="YVTN repeat-like/Quinoprotein amine dehydrogenase"/>
    <property type="match status" value="4"/>
</dbReference>
<evidence type="ECO:0000256" key="1">
    <source>
        <dbReference type="ARBA" id="ARBA00022737"/>
    </source>
</evidence>
<dbReference type="Pfam" id="PF15902">
    <property type="entry name" value="Sortilin-Vps10"/>
    <property type="match status" value="1"/>
</dbReference>
<accession>A0A1S1YWR6</accession>
<dbReference type="InterPro" id="IPR031778">
    <property type="entry name" value="Sortilin_N"/>
</dbReference>
<proteinExistence type="predicted"/>
<evidence type="ECO:0000313" key="5">
    <source>
        <dbReference type="Proteomes" id="UP000179797"/>
    </source>
</evidence>
<sequence length="964" mass="108658">MKKITTSLLLLFLGSYLLAQNSENRTSSFQQYQKLKENSFFKNVPFRNVGPTVMSGRVVDIEANPTQPNEIYSAFASGGLWYSTTAGVQFTPLFQNEASMTIGDIAVQWKEGENTIYIGSGENNSSRSSYSGNGIYKSSDNGKSWTHIGLENTQHIGRIVLDPSNENNIWVASIGNLYSKDINRGIYKSTDGGASWKQTLFISDSTGVIDLVIDSKDSNILYASAWERHREAWNFKASGKESGIFKSTDGGTTWNKISIENSGFPTGEGVGRIGLSISKQNSNKIYAFLDNQDNKKEITKKTISLHFDQLKSMSDQDFLTLDENDINAYLDHYNFPNQYNATSIKEDIKNKKYSPKALVDYLGDAEEDLFNTQVKGAEVYVSEDGGKNWTKTHDNYLDRVVYTFGYYFGNIRVDPTNDNQIYILGVPFLGSSDGGKTWNDLGNDNVHVDHHALWINPNNPQHFILGNDGGVNITYDGGKNYLKCNSFPVGQFYSVNYDMAEPYNIYGGLQDNGVWVGSSNAEINSEWQNNGKYPFQSVMGGDGMQIGVDERDNTTIYTGYQFGNYYKINQKTNKMAYITPKHTLSEKPLRWNWQSPIVVSKHNYDVIYFGSNRLHRSLDQGDNFVAVSDDLTHGGIKGNVPYGTLTSISESPLQFGLIYTGSDDGMIQLSENVGATWTNISSDLPKGLWVSRVIASKYNAERVYISLNGYRFDDFNSYLYVSDDKGQNWKKLGNDLPAECINVVKEDPSNENILYVGTDHGLYISFDKGNSFMVFGDLPRVAIHDLAIQPRENEIIVGTHGRSIYVGKLADIQSLNQKSFHTEITTYPLSNVTLNKKWGQIEGYFEWGVPIESSIKIPVFTNASGELSMQITLKDKVLFENKYNVDKGLNYIDYNFTIDSSNKKTYEKVYQKKYILQEKQNGKYYLDEGEYEIKFTKGDQSMIEKLIIKAPQKKQGRVKKKKIP</sequence>
<dbReference type="EMBL" id="JRYR02000001">
    <property type="protein sequence ID" value="OHX65466.1"/>
    <property type="molecule type" value="Genomic_DNA"/>
</dbReference>
<dbReference type="PANTHER" id="PTHR12106">
    <property type="entry name" value="SORTILIN RELATED"/>
    <property type="match status" value="1"/>
</dbReference>
<dbReference type="InterPro" id="IPR036278">
    <property type="entry name" value="Sialidase_sf"/>
</dbReference>
<dbReference type="SUPFAM" id="SSF50939">
    <property type="entry name" value="Sialidases"/>
    <property type="match status" value="2"/>
</dbReference>
<keyword evidence="4" id="KW-0378">Hydrolase</keyword>
<reference evidence="4 5" key="1">
    <citation type="journal article" date="2012" name="Int. J. Syst. Evol. Microbiol.">
        <title>Flammeovirga pacifica sp. nov., isolated from deep-sea sediment.</title>
        <authorList>
            <person name="Xu H."/>
            <person name="Fu Y."/>
            <person name="Yang N."/>
            <person name="Ding Z."/>
            <person name="Lai Q."/>
            <person name="Zeng R."/>
        </authorList>
    </citation>
    <scope>NUCLEOTIDE SEQUENCE [LARGE SCALE GENOMIC DNA]</scope>
    <source>
        <strain evidence="5">DSM 24597 / LMG 26175 / WPAGA1</strain>
    </source>
</reference>
<evidence type="ECO:0000259" key="3">
    <source>
        <dbReference type="Pfam" id="PF15902"/>
    </source>
</evidence>
<dbReference type="CDD" id="cd15482">
    <property type="entry name" value="Sialidase_non-viral"/>
    <property type="match status" value="1"/>
</dbReference>
<dbReference type="Proteomes" id="UP000179797">
    <property type="component" value="Unassembled WGS sequence"/>
</dbReference>
<feature type="chain" id="PRO_5010345785" evidence="2">
    <location>
        <begin position="20"/>
        <end position="964"/>
    </location>
</feature>
<organism evidence="4 5">
    <name type="scientific">Flammeovirga pacifica</name>
    <dbReference type="NCBI Taxonomy" id="915059"/>
    <lineage>
        <taxon>Bacteria</taxon>
        <taxon>Pseudomonadati</taxon>
        <taxon>Bacteroidota</taxon>
        <taxon>Cytophagia</taxon>
        <taxon>Cytophagales</taxon>
        <taxon>Flammeovirgaceae</taxon>
        <taxon>Flammeovirga</taxon>
    </lineage>
</organism>
<evidence type="ECO:0000313" key="4">
    <source>
        <dbReference type="EMBL" id="OHX65466.1"/>
    </source>
</evidence>
<feature type="domain" description="Sortilin N-terminal" evidence="3">
    <location>
        <begin position="135"/>
        <end position="303"/>
    </location>
</feature>
<dbReference type="STRING" id="915059.NH26_03430"/>
<evidence type="ECO:0000256" key="2">
    <source>
        <dbReference type="SAM" id="SignalP"/>
    </source>
</evidence>
<dbReference type="GO" id="GO:0016787">
    <property type="term" value="F:hydrolase activity"/>
    <property type="evidence" value="ECO:0007669"/>
    <property type="project" value="UniProtKB-KW"/>
</dbReference>
<dbReference type="InterPro" id="IPR015943">
    <property type="entry name" value="WD40/YVTN_repeat-like_dom_sf"/>
</dbReference>
<feature type="signal peptide" evidence="2">
    <location>
        <begin position="1"/>
        <end position="19"/>
    </location>
</feature>